<keyword evidence="3" id="KW-1185">Reference proteome</keyword>
<organism evidence="2 3">
    <name type="scientific">Nocardioides immobilis</name>
    <dbReference type="NCBI Taxonomy" id="2049295"/>
    <lineage>
        <taxon>Bacteria</taxon>
        <taxon>Bacillati</taxon>
        <taxon>Actinomycetota</taxon>
        <taxon>Actinomycetes</taxon>
        <taxon>Propionibacteriales</taxon>
        <taxon>Nocardioidaceae</taxon>
        <taxon>Nocardioides</taxon>
    </lineage>
</organism>
<dbReference type="AlphaFoldDB" id="A0A417XU48"/>
<feature type="region of interest" description="Disordered" evidence="1">
    <location>
        <begin position="1"/>
        <end position="20"/>
    </location>
</feature>
<gene>
    <name evidence="2" type="ORF">D0Z08_27500</name>
</gene>
<dbReference type="OrthoDB" id="4861283at2"/>
<dbReference type="EMBL" id="QXGH01000039">
    <property type="protein sequence ID" value="RHW23840.1"/>
    <property type="molecule type" value="Genomic_DNA"/>
</dbReference>
<comment type="caution">
    <text evidence="2">The sequence shown here is derived from an EMBL/GenBank/DDBJ whole genome shotgun (WGS) entry which is preliminary data.</text>
</comment>
<dbReference type="Proteomes" id="UP000283644">
    <property type="component" value="Unassembled WGS sequence"/>
</dbReference>
<evidence type="ECO:0000313" key="2">
    <source>
        <dbReference type="EMBL" id="RHW23840.1"/>
    </source>
</evidence>
<reference evidence="2 3" key="1">
    <citation type="submission" date="2018-09" db="EMBL/GenBank/DDBJ databases">
        <title>Genome sequencing of Nocardioides immobilis CCTCC AB 2017083 for comparison to Nocardioides silvaticus.</title>
        <authorList>
            <person name="Li C."/>
            <person name="Wang G."/>
        </authorList>
    </citation>
    <scope>NUCLEOTIDE SEQUENCE [LARGE SCALE GENOMIC DNA]</scope>
    <source>
        <strain evidence="2 3">CCTCC AB 2017083</strain>
    </source>
</reference>
<evidence type="ECO:0000256" key="1">
    <source>
        <dbReference type="SAM" id="MobiDB-lite"/>
    </source>
</evidence>
<accession>A0A417XU48</accession>
<proteinExistence type="predicted"/>
<name>A0A417XU48_9ACTN</name>
<dbReference type="RefSeq" id="WP_118928486.1">
    <property type="nucleotide sequence ID" value="NZ_QXGH01000039.1"/>
</dbReference>
<protein>
    <recommendedName>
        <fullName evidence="4">DUF3108 domain-containing protein</fullName>
    </recommendedName>
</protein>
<evidence type="ECO:0008006" key="4">
    <source>
        <dbReference type="Google" id="ProtNLM"/>
    </source>
</evidence>
<evidence type="ECO:0000313" key="3">
    <source>
        <dbReference type="Proteomes" id="UP000283644"/>
    </source>
</evidence>
<sequence length="162" mass="17547">MADGTGDPHVLAPGTAPTPFTAAQIRDGARAGKEIRVRVEAAGETPYFRVNRYLECDEAGAVLERFHLALDGSPIGDPELDPVAWLDLQGHASFPVDATTIEPERIETPLGELDCLRYTVREGATENVFWFATDLPGMPVRFVTRIDGEVALTVSMVANVNP</sequence>